<evidence type="ECO:0000313" key="1">
    <source>
        <dbReference type="EMBL" id="MED6123972.1"/>
    </source>
</evidence>
<reference evidence="1 2" key="1">
    <citation type="journal article" date="2023" name="Plants (Basel)">
        <title>Bridging the Gap: Combining Genomics and Transcriptomics Approaches to Understand Stylosanthes scabra, an Orphan Legume from the Brazilian Caatinga.</title>
        <authorList>
            <person name="Ferreira-Neto J.R.C."/>
            <person name="da Silva M.D."/>
            <person name="Binneck E."/>
            <person name="de Melo N.F."/>
            <person name="da Silva R.H."/>
            <person name="de Melo A.L.T.M."/>
            <person name="Pandolfi V."/>
            <person name="Bustamante F.O."/>
            <person name="Brasileiro-Vidal A.C."/>
            <person name="Benko-Iseppon A.M."/>
        </authorList>
    </citation>
    <scope>NUCLEOTIDE SEQUENCE [LARGE SCALE GENOMIC DNA]</scope>
    <source>
        <tissue evidence="1">Leaves</tissue>
    </source>
</reference>
<organism evidence="1 2">
    <name type="scientific">Stylosanthes scabra</name>
    <dbReference type="NCBI Taxonomy" id="79078"/>
    <lineage>
        <taxon>Eukaryota</taxon>
        <taxon>Viridiplantae</taxon>
        <taxon>Streptophyta</taxon>
        <taxon>Embryophyta</taxon>
        <taxon>Tracheophyta</taxon>
        <taxon>Spermatophyta</taxon>
        <taxon>Magnoliopsida</taxon>
        <taxon>eudicotyledons</taxon>
        <taxon>Gunneridae</taxon>
        <taxon>Pentapetalae</taxon>
        <taxon>rosids</taxon>
        <taxon>fabids</taxon>
        <taxon>Fabales</taxon>
        <taxon>Fabaceae</taxon>
        <taxon>Papilionoideae</taxon>
        <taxon>50 kb inversion clade</taxon>
        <taxon>dalbergioids sensu lato</taxon>
        <taxon>Dalbergieae</taxon>
        <taxon>Pterocarpus clade</taxon>
        <taxon>Stylosanthes</taxon>
    </lineage>
</organism>
<dbReference type="EMBL" id="JASCZI010030626">
    <property type="protein sequence ID" value="MED6123972.1"/>
    <property type="molecule type" value="Genomic_DNA"/>
</dbReference>
<proteinExistence type="predicted"/>
<accession>A0ABU6RIY6</accession>
<keyword evidence="2" id="KW-1185">Reference proteome</keyword>
<dbReference type="Proteomes" id="UP001341840">
    <property type="component" value="Unassembled WGS sequence"/>
</dbReference>
<protein>
    <submittedName>
        <fullName evidence="1">Uncharacterized protein</fullName>
    </submittedName>
</protein>
<comment type="caution">
    <text evidence="1">The sequence shown here is derived from an EMBL/GenBank/DDBJ whole genome shotgun (WGS) entry which is preliminary data.</text>
</comment>
<name>A0ABU6RIY6_9FABA</name>
<evidence type="ECO:0000313" key="2">
    <source>
        <dbReference type="Proteomes" id="UP001341840"/>
    </source>
</evidence>
<sequence length="107" mass="11930">MELPPNADVVSTSFCTFRRHQIIRIGCSLAALSSRHASKFDNFAGVKAVEEDEDVNAHFSRLDMESRLAYLEDRVASIEKKKEGRHESDVNCGLSCVVLISICVTRT</sequence>
<gene>
    <name evidence="1" type="ORF">PIB30_054605</name>
</gene>